<dbReference type="InterPro" id="IPR000195">
    <property type="entry name" value="Rab-GAP-TBC_dom"/>
</dbReference>
<feature type="compositionally biased region" description="Pro residues" evidence="2">
    <location>
        <begin position="647"/>
        <end position="662"/>
    </location>
</feature>
<feature type="compositionally biased region" description="Pro residues" evidence="2">
    <location>
        <begin position="695"/>
        <end position="725"/>
    </location>
</feature>
<dbReference type="SMART" id="SM00164">
    <property type="entry name" value="TBC"/>
    <property type="match status" value="1"/>
</dbReference>
<dbReference type="FunFam" id="1.10.10.750:FF:000001">
    <property type="entry name" value="TBC1 domain family member 10A"/>
    <property type="match status" value="1"/>
</dbReference>
<keyword evidence="4" id="KW-1185">Reference proteome</keyword>
<feature type="domain" description="Rab-GAP TBC" evidence="3">
    <location>
        <begin position="101"/>
        <end position="289"/>
    </location>
</feature>
<dbReference type="Pfam" id="PF00566">
    <property type="entry name" value="RabGAP-TBC"/>
    <property type="match status" value="1"/>
</dbReference>
<dbReference type="AlphaFoldDB" id="A0A6P8FBW2"/>
<dbReference type="RefSeq" id="XP_031426008.1">
    <property type="nucleotide sequence ID" value="XM_031570148.1"/>
</dbReference>
<dbReference type="FunFam" id="1.10.8.270:FF:000007">
    <property type="entry name" value="TBC1 domain family member 10A"/>
    <property type="match status" value="1"/>
</dbReference>
<dbReference type="InterPro" id="IPR050302">
    <property type="entry name" value="Rab_GAP_TBC_domain"/>
</dbReference>
<dbReference type="FunFam" id="1.10.472.80:FF:000008">
    <property type="entry name" value="TBC1 domain family member 10A"/>
    <property type="match status" value="1"/>
</dbReference>
<dbReference type="InterPro" id="IPR035969">
    <property type="entry name" value="Rab-GAP_TBC_sf"/>
</dbReference>
<organism evidence="4 5">
    <name type="scientific">Clupea harengus</name>
    <name type="common">Atlantic herring</name>
    <dbReference type="NCBI Taxonomy" id="7950"/>
    <lineage>
        <taxon>Eukaryota</taxon>
        <taxon>Metazoa</taxon>
        <taxon>Chordata</taxon>
        <taxon>Craniata</taxon>
        <taxon>Vertebrata</taxon>
        <taxon>Euteleostomi</taxon>
        <taxon>Actinopterygii</taxon>
        <taxon>Neopterygii</taxon>
        <taxon>Teleostei</taxon>
        <taxon>Clupei</taxon>
        <taxon>Clupeiformes</taxon>
        <taxon>Clupeoidei</taxon>
        <taxon>Clupeidae</taxon>
        <taxon>Clupea</taxon>
    </lineage>
</organism>
<dbReference type="Gene3D" id="1.10.472.80">
    <property type="entry name" value="Ypt/Rab-GAP domain of gyp1p, domain 3"/>
    <property type="match status" value="1"/>
</dbReference>
<proteinExistence type="predicted"/>
<dbReference type="GO" id="GO:0031267">
    <property type="term" value="F:small GTPase binding"/>
    <property type="evidence" value="ECO:0007669"/>
    <property type="project" value="TreeGrafter"/>
</dbReference>
<dbReference type="Gene3D" id="1.10.10.750">
    <property type="entry name" value="Ypt/Rab-GAP domain of gyp1p, domain 1"/>
    <property type="match status" value="1"/>
</dbReference>
<feature type="compositionally biased region" description="Pro residues" evidence="2">
    <location>
        <begin position="552"/>
        <end position="570"/>
    </location>
</feature>
<dbReference type="PANTHER" id="PTHR47219">
    <property type="entry name" value="RAB GTPASE-ACTIVATING PROTEIN 1-LIKE"/>
    <property type="match status" value="1"/>
</dbReference>
<dbReference type="OrthoDB" id="8832860at2759"/>
<feature type="compositionally biased region" description="Pro residues" evidence="2">
    <location>
        <begin position="477"/>
        <end position="514"/>
    </location>
</feature>
<feature type="compositionally biased region" description="Pro residues" evidence="2">
    <location>
        <begin position="623"/>
        <end position="638"/>
    </location>
</feature>
<dbReference type="GeneID" id="105910599"/>
<evidence type="ECO:0000256" key="1">
    <source>
        <dbReference type="ARBA" id="ARBA00022468"/>
    </source>
</evidence>
<evidence type="ECO:0000313" key="4">
    <source>
        <dbReference type="Proteomes" id="UP000515152"/>
    </source>
</evidence>
<evidence type="ECO:0000256" key="2">
    <source>
        <dbReference type="SAM" id="MobiDB-lite"/>
    </source>
</evidence>
<reference evidence="5" key="1">
    <citation type="submission" date="2025-08" db="UniProtKB">
        <authorList>
            <consortium name="RefSeq"/>
        </authorList>
    </citation>
    <scope>IDENTIFICATION</scope>
</reference>
<dbReference type="SUPFAM" id="SSF47923">
    <property type="entry name" value="Ypt/Rab-GAP domain of gyp1p"/>
    <property type="match status" value="2"/>
</dbReference>
<dbReference type="GO" id="GO:0005096">
    <property type="term" value="F:GTPase activator activity"/>
    <property type="evidence" value="ECO:0007669"/>
    <property type="project" value="UniProtKB-KW"/>
</dbReference>
<protein>
    <submittedName>
        <fullName evidence="5">TBC1 domain family member 10A</fullName>
    </submittedName>
</protein>
<evidence type="ECO:0000313" key="5">
    <source>
        <dbReference type="RefSeq" id="XP_031426008.1"/>
    </source>
</evidence>
<feature type="region of interest" description="Disordered" evidence="2">
    <location>
        <begin position="402"/>
        <end position="772"/>
    </location>
</feature>
<dbReference type="PANTHER" id="PTHR47219:SF4">
    <property type="entry name" value="TBC1 DOMAIN FAMILY MEMBER 10A"/>
    <property type="match status" value="1"/>
</dbReference>
<feature type="compositionally biased region" description="Low complexity" evidence="2">
    <location>
        <begin position="677"/>
        <end position="694"/>
    </location>
</feature>
<sequence>MARIENGRQQEDAVSIHTVGSQFDEESSFGSDSEINGFAYTRQTDRYGFIGGAQKHSVENAKDVPPEVLRQREVKWLDMLNHWDKWLFKRHKKVRLRCQKGIPPSLRGRAWLYLSSGKVKKEQNKGKFKELDSMQGDPKWLDVIERDLHRQFPFHEMFVSRGGHGQQDLLRVLKAYTLYRPDEGYCQAQAPIAAVLLMHMPAEDAFWCLVQICERYLPGYYSAGLEAIQLDGEILFALLKRVCPVAYRHLDKHKIEPILYMTEWFMCAFSRTLPWASVLRVWDMFLCDGVKIIFRVGLALMRSMLGTKEKLKACQGQYETMELLRALEPRYMQEGYLVHQVLELPVSVRDVERENHVQLKRWRKKHGELSYKSAPRMHGALAVMAAEPHSRQDLYQNPTIVVQSPLDPQGTPQLNRSKKRGTLRKNTKPIQTILNPYALPTDPKAPAPAPAPPPDTGTQPAGAEDALLTDHTTPLLAPGPGPAPAPAPAPARSPSPSSQPQPHPPMFYQPPPQQPISSQPSPAQQPIGSHHSPPQQQANGQPSVQEQQPVSNQPPPSQQPISSPPSPPQQPITSQPQRQHPPMFYQPPQQPMTESLPTQSPPPAPSQTPPPPQQPMTESLPTQSPPPTPSQTPPPPQQPITESLPTQSPPPTPSQTPPPPQQPITESLAPQEPISEPVPDLPASDLPSSSDSPPQMSPDPQPPSGGDPAPPSPSDTPVPECPPSPSDCAPLGETQDPLPPGDTPPLDCTPSTQPPGSLHASHESVESEDTYL</sequence>
<evidence type="ECO:0000259" key="3">
    <source>
        <dbReference type="PROSITE" id="PS50086"/>
    </source>
</evidence>
<feature type="compositionally biased region" description="Pro residues" evidence="2">
    <location>
        <begin position="599"/>
        <end position="614"/>
    </location>
</feature>
<feature type="compositionally biased region" description="Low complexity" evidence="2">
    <location>
        <begin position="541"/>
        <end position="551"/>
    </location>
</feature>
<accession>A0A6P8FBW2</accession>
<dbReference type="GO" id="GO:0005886">
    <property type="term" value="C:plasma membrane"/>
    <property type="evidence" value="ECO:0007669"/>
    <property type="project" value="UniProtKB-ARBA"/>
</dbReference>
<feature type="compositionally biased region" description="Low complexity" evidence="2">
    <location>
        <begin position="571"/>
        <end position="583"/>
    </location>
</feature>
<dbReference type="Proteomes" id="UP000515152">
    <property type="component" value="Chromosome 7"/>
</dbReference>
<dbReference type="Gene3D" id="1.10.8.270">
    <property type="entry name" value="putative rabgap domain of human tbc1 domain family member 14 like domains"/>
    <property type="match status" value="1"/>
</dbReference>
<dbReference type="KEGG" id="char:105910599"/>
<feature type="compositionally biased region" description="Low complexity" evidence="2">
    <location>
        <begin position="515"/>
        <end position="527"/>
    </location>
</feature>
<gene>
    <name evidence="5" type="primary">LOC105910599</name>
</gene>
<dbReference type="PROSITE" id="PS50086">
    <property type="entry name" value="TBC_RABGAP"/>
    <property type="match status" value="1"/>
</dbReference>
<feature type="compositionally biased region" description="Pro residues" evidence="2">
    <location>
        <begin position="443"/>
        <end position="455"/>
    </location>
</feature>
<feature type="compositionally biased region" description="Basic residues" evidence="2">
    <location>
        <begin position="416"/>
        <end position="427"/>
    </location>
</feature>
<keyword evidence="1" id="KW-0343">GTPase activation</keyword>
<name>A0A6P8FBW2_CLUHA</name>